<evidence type="ECO:0000313" key="6">
    <source>
        <dbReference type="EMBL" id="MBD7941097.1"/>
    </source>
</evidence>
<comment type="caution">
    <text evidence="6">The sequence shown here is derived from an EMBL/GenBank/DDBJ whole genome shotgun (WGS) entry which is preliminary data.</text>
</comment>
<evidence type="ECO:0000256" key="1">
    <source>
        <dbReference type="ARBA" id="ARBA00009437"/>
    </source>
</evidence>
<protein>
    <submittedName>
        <fullName evidence="6">LysR family transcriptional regulator</fullName>
    </submittedName>
</protein>
<organism evidence="6 7">
    <name type="scientific">Brevundimonas guildfordensis</name>
    <dbReference type="NCBI Taxonomy" id="2762241"/>
    <lineage>
        <taxon>Bacteria</taxon>
        <taxon>Pseudomonadati</taxon>
        <taxon>Pseudomonadota</taxon>
        <taxon>Alphaproteobacteria</taxon>
        <taxon>Caulobacterales</taxon>
        <taxon>Caulobacteraceae</taxon>
        <taxon>Brevundimonas</taxon>
    </lineage>
</organism>
<dbReference type="Pfam" id="PF03466">
    <property type="entry name" value="LysR_substrate"/>
    <property type="match status" value="1"/>
</dbReference>
<dbReference type="InterPro" id="IPR036390">
    <property type="entry name" value="WH_DNA-bd_sf"/>
</dbReference>
<dbReference type="InterPro" id="IPR036388">
    <property type="entry name" value="WH-like_DNA-bd_sf"/>
</dbReference>
<name>A0ABR8R069_9CAUL</name>
<dbReference type="InterPro" id="IPR005119">
    <property type="entry name" value="LysR_subst-bd"/>
</dbReference>
<dbReference type="Gene3D" id="3.40.190.290">
    <property type="match status" value="1"/>
</dbReference>
<dbReference type="SUPFAM" id="SSF46785">
    <property type="entry name" value="Winged helix' DNA-binding domain"/>
    <property type="match status" value="1"/>
</dbReference>
<accession>A0ABR8R069</accession>
<sequence length="296" mass="32518">MDRLTSMQVFVRVAELGSFVAAATELGVSPAMVAKHIRALEERLQVTLIRRTTRRQSLTDIGVAYLDRCRSILSEVEAAENLAAESQGAPRGLLRVNAPVTFGSTSLAEALPDYLRAHPEVAVELTISDRMVDLVDEGYDAVIRIGELSDTSLRARAIRPYEMALCAAPAYLVQRRAPQRPADLVKHDCLGFAHWMPRDQWVFHGPDGEVEAVEVHGPLTADMGHALRMAALGGLGVILQPRILLDADIAAGRLVPLLPDWTHAARPMHVLTAPDRRRTQKLSSFVDFIARRFPAA</sequence>
<dbReference type="PANTHER" id="PTHR30537">
    <property type="entry name" value="HTH-TYPE TRANSCRIPTIONAL REGULATOR"/>
    <property type="match status" value="1"/>
</dbReference>
<keyword evidence="4" id="KW-0804">Transcription</keyword>
<gene>
    <name evidence="6" type="ORF">H9656_06835</name>
</gene>
<feature type="domain" description="HTH lysR-type" evidence="5">
    <location>
        <begin position="1"/>
        <end position="59"/>
    </location>
</feature>
<evidence type="ECO:0000256" key="3">
    <source>
        <dbReference type="ARBA" id="ARBA00023125"/>
    </source>
</evidence>
<evidence type="ECO:0000259" key="5">
    <source>
        <dbReference type="PROSITE" id="PS50931"/>
    </source>
</evidence>
<dbReference type="CDD" id="cd08477">
    <property type="entry name" value="PBP2_CrgA_like_8"/>
    <property type="match status" value="1"/>
</dbReference>
<dbReference type="InterPro" id="IPR058163">
    <property type="entry name" value="LysR-type_TF_proteobact-type"/>
</dbReference>
<dbReference type="Gene3D" id="1.10.10.10">
    <property type="entry name" value="Winged helix-like DNA-binding domain superfamily/Winged helix DNA-binding domain"/>
    <property type="match status" value="1"/>
</dbReference>
<keyword evidence="3" id="KW-0238">DNA-binding</keyword>
<dbReference type="InterPro" id="IPR000847">
    <property type="entry name" value="LysR_HTH_N"/>
</dbReference>
<proteinExistence type="inferred from homology"/>
<dbReference type="EMBL" id="JACSQU010000001">
    <property type="protein sequence ID" value="MBD7941097.1"/>
    <property type="molecule type" value="Genomic_DNA"/>
</dbReference>
<dbReference type="PANTHER" id="PTHR30537:SF5">
    <property type="entry name" value="HTH-TYPE TRANSCRIPTIONAL ACTIVATOR TTDR-RELATED"/>
    <property type="match status" value="1"/>
</dbReference>
<evidence type="ECO:0000256" key="4">
    <source>
        <dbReference type="ARBA" id="ARBA00023163"/>
    </source>
</evidence>
<dbReference type="SUPFAM" id="SSF53850">
    <property type="entry name" value="Periplasmic binding protein-like II"/>
    <property type="match status" value="1"/>
</dbReference>
<evidence type="ECO:0000256" key="2">
    <source>
        <dbReference type="ARBA" id="ARBA00023015"/>
    </source>
</evidence>
<reference evidence="6 7" key="1">
    <citation type="submission" date="2020-08" db="EMBL/GenBank/DDBJ databases">
        <title>A Genomic Blueprint of the Chicken Gut Microbiome.</title>
        <authorList>
            <person name="Gilroy R."/>
            <person name="Ravi A."/>
            <person name="Getino M."/>
            <person name="Pursley I."/>
            <person name="Horton D.L."/>
            <person name="Alikhan N.-F."/>
            <person name="Baker D."/>
            <person name="Gharbi K."/>
            <person name="Hall N."/>
            <person name="Watson M."/>
            <person name="Adriaenssens E.M."/>
            <person name="Foster-Nyarko E."/>
            <person name="Jarju S."/>
            <person name="Secka A."/>
            <person name="Antonio M."/>
            <person name="Oren A."/>
            <person name="Chaudhuri R."/>
            <person name="La Ragione R.M."/>
            <person name="Hildebrand F."/>
            <person name="Pallen M.J."/>
        </authorList>
    </citation>
    <scope>NUCLEOTIDE SEQUENCE [LARGE SCALE GENOMIC DNA]</scope>
    <source>
        <strain evidence="6 7">Sa3CVA3</strain>
    </source>
</reference>
<comment type="similarity">
    <text evidence="1">Belongs to the LysR transcriptional regulatory family.</text>
</comment>
<dbReference type="RefSeq" id="WP_191743417.1">
    <property type="nucleotide sequence ID" value="NZ_JACSQU010000001.1"/>
</dbReference>
<keyword evidence="7" id="KW-1185">Reference proteome</keyword>
<dbReference type="Proteomes" id="UP000638918">
    <property type="component" value="Unassembled WGS sequence"/>
</dbReference>
<dbReference type="PROSITE" id="PS50931">
    <property type="entry name" value="HTH_LYSR"/>
    <property type="match status" value="1"/>
</dbReference>
<evidence type="ECO:0000313" key="7">
    <source>
        <dbReference type="Proteomes" id="UP000638918"/>
    </source>
</evidence>
<keyword evidence="2" id="KW-0805">Transcription regulation</keyword>
<dbReference type="Pfam" id="PF00126">
    <property type="entry name" value="HTH_1"/>
    <property type="match status" value="1"/>
</dbReference>